<dbReference type="InterPro" id="IPR030700">
    <property type="entry name" value="N-end_Aminoacyl_Trfase"/>
</dbReference>
<evidence type="ECO:0000256" key="1">
    <source>
        <dbReference type="ARBA" id="ARBA00022490"/>
    </source>
</evidence>
<dbReference type="PANTHER" id="PTHR21367">
    <property type="entry name" value="ARGININE-TRNA-PROTEIN TRANSFERASE 1"/>
    <property type="match status" value="1"/>
</dbReference>
<dbReference type="PANTHER" id="PTHR21367:SF1">
    <property type="entry name" value="ARGINYL-TRNA--PROTEIN TRANSFERASE 1"/>
    <property type="match status" value="1"/>
</dbReference>
<dbReference type="GO" id="GO:0071596">
    <property type="term" value="P:ubiquitin-dependent protein catabolic process via the N-end rule pathway"/>
    <property type="evidence" value="ECO:0007669"/>
    <property type="project" value="InterPro"/>
</dbReference>
<accession>A0A240EFG9</accession>
<dbReference type="PIRSF" id="PIRSF037208">
    <property type="entry name" value="ATE_pro_prd"/>
    <property type="match status" value="1"/>
</dbReference>
<dbReference type="Pfam" id="PF04377">
    <property type="entry name" value="ATE_C"/>
    <property type="match status" value="1"/>
</dbReference>
<evidence type="ECO:0000313" key="8">
    <source>
        <dbReference type="Proteomes" id="UP000219336"/>
    </source>
</evidence>
<dbReference type="InterPro" id="IPR007471">
    <property type="entry name" value="N-end_Aminoacyl_Trfase_N"/>
</dbReference>
<proteinExistence type="inferred from homology"/>
<dbReference type="Pfam" id="PF04376">
    <property type="entry name" value="ATE_N"/>
    <property type="match status" value="1"/>
</dbReference>
<dbReference type="GO" id="GO:0005737">
    <property type="term" value="C:cytoplasm"/>
    <property type="evidence" value="ECO:0007669"/>
    <property type="project" value="UniProtKB-SubCell"/>
</dbReference>
<evidence type="ECO:0000313" key="7">
    <source>
        <dbReference type="EMBL" id="SNX47271.1"/>
    </source>
</evidence>
<keyword evidence="1 4" id="KW-0963">Cytoplasm</keyword>
<comment type="function">
    <text evidence="4">Functions in the N-end rule pathway of protein degradation where it conjugates Leu from its aminoacyl-tRNA to the N-termini of proteins containing an N-terminal aspartate or glutamate.</text>
</comment>
<name>A0A240EFG9_9VIBR</name>
<dbReference type="InterPro" id="IPR016181">
    <property type="entry name" value="Acyl_CoA_acyltransferase"/>
</dbReference>
<dbReference type="EC" id="2.3.2.29" evidence="4"/>
<dbReference type="RefSeq" id="WP_096992561.1">
    <property type="nucleotide sequence ID" value="NZ_JBHSII010000001.1"/>
</dbReference>
<organism evidence="7 8">
    <name type="scientific">Vibrio thalassae</name>
    <dbReference type="NCBI Taxonomy" id="1243014"/>
    <lineage>
        <taxon>Bacteria</taxon>
        <taxon>Pseudomonadati</taxon>
        <taxon>Pseudomonadota</taxon>
        <taxon>Gammaproteobacteria</taxon>
        <taxon>Vibrionales</taxon>
        <taxon>Vibrionaceae</taxon>
        <taxon>Vibrio</taxon>
    </lineage>
</organism>
<dbReference type="OrthoDB" id="9782022at2"/>
<dbReference type="NCBIfam" id="NF002345">
    <property type="entry name" value="PRK01305.2-2"/>
    <property type="match status" value="1"/>
</dbReference>
<evidence type="ECO:0000256" key="3">
    <source>
        <dbReference type="ARBA" id="ARBA00023315"/>
    </source>
</evidence>
<evidence type="ECO:0000256" key="2">
    <source>
        <dbReference type="ARBA" id="ARBA00022679"/>
    </source>
</evidence>
<protein>
    <recommendedName>
        <fullName evidence="4">Aspartate/glutamate leucyltransferase</fullName>
        <ecNumber evidence="4">2.3.2.29</ecNumber>
    </recommendedName>
</protein>
<evidence type="ECO:0000259" key="5">
    <source>
        <dbReference type="Pfam" id="PF04376"/>
    </source>
</evidence>
<comment type="catalytic activity">
    <reaction evidence="4">
        <text>N-terminal L-glutamyl-[protein] + L-leucyl-tRNA(Leu) = N-terminal L-leucyl-L-glutamyl-[protein] + tRNA(Leu) + H(+)</text>
        <dbReference type="Rhea" id="RHEA:50412"/>
        <dbReference type="Rhea" id="RHEA-COMP:9613"/>
        <dbReference type="Rhea" id="RHEA-COMP:9622"/>
        <dbReference type="Rhea" id="RHEA-COMP:12664"/>
        <dbReference type="Rhea" id="RHEA-COMP:12668"/>
        <dbReference type="ChEBI" id="CHEBI:15378"/>
        <dbReference type="ChEBI" id="CHEBI:64721"/>
        <dbReference type="ChEBI" id="CHEBI:78442"/>
        <dbReference type="ChEBI" id="CHEBI:78494"/>
        <dbReference type="ChEBI" id="CHEBI:133041"/>
        <dbReference type="EC" id="2.3.2.29"/>
    </reaction>
</comment>
<dbReference type="GO" id="GO:0004057">
    <property type="term" value="F:arginyl-tRNA--protein transferase activity"/>
    <property type="evidence" value="ECO:0007669"/>
    <property type="project" value="InterPro"/>
</dbReference>
<keyword evidence="2 4" id="KW-0808">Transferase</keyword>
<comment type="subcellular location">
    <subcellularLocation>
        <location evidence="4">Cytoplasm</location>
    </subcellularLocation>
</comment>
<reference evidence="8" key="1">
    <citation type="submission" date="2016-06" db="EMBL/GenBank/DDBJ databases">
        <authorList>
            <person name="Rodrigo-Torres L."/>
            <person name="Arahal R.D."/>
            <person name="Lucena T."/>
        </authorList>
    </citation>
    <scope>NUCLEOTIDE SEQUENCE [LARGE SCALE GENOMIC DNA]</scope>
    <source>
        <strain evidence="8">CECT8203</strain>
    </source>
</reference>
<dbReference type="AlphaFoldDB" id="A0A240EFG9"/>
<dbReference type="HAMAP" id="MF_00689">
    <property type="entry name" value="Bpt"/>
    <property type="match status" value="1"/>
</dbReference>
<dbReference type="NCBIfam" id="NF002346">
    <property type="entry name" value="PRK01305.2-3"/>
    <property type="match status" value="1"/>
</dbReference>
<comment type="catalytic activity">
    <reaction evidence="4">
        <text>N-terminal L-aspartyl-[protein] + L-leucyl-tRNA(Leu) = N-terminal L-leucyl-L-aspartyl-[protein] + tRNA(Leu) + H(+)</text>
        <dbReference type="Rhea" id="RHEA:50420"/>
        <dbReference type="Rhea" id="RHEA-COMP:9613"/>
        <dbReference type="Rhea" id="RHEA-COMP:9622"/>
        <dbReference type="Rhea" id="RHEA-COMP:12669"/>
        <dbReference type="Rhea" id="RHEA-COMP:12674"/>
        <dbReference type="ChEBI" id="CHEBI:15378"/>
        <dbReference type="ChEBI" id="CHEBI:64720"/>
        <dbReference type="ChEBI" id="CHEBI:78442"/>
        <dbReference type="ChEBI" id="CHEBI:78494"/>
        <dbReference type="ChEBI" id="CHEBI:133042"/>
        <dbReference type="EC" id="2.3.2.29"/>
    </reaction>
</comment>
<dbReference type="NCBIfam" id="NF002342">
    <property type="entry name" value="PRK01305.1-3"/>
    <property type="match status" value="1"/>
</dbReference>
<comment type="similarity">
    <text evidence="4">Belongs to the R-transferase family. Bpt subfamily.</text>
</comment>
<dbReference type="GO" id="GO:0008914">
    <property type="term" value="F:leucyl-tRNA--protein transferase activity"/>
    <property type="evidence" value="ECO:0007669"/>
    <property type="project" value="UniProtKB-UniRule"/>
</dbReference>
<dbReference type="InterPro" id="IPR007472">
    <property type="entry name" value="N-end_Aminoacyl_Trfase_C"/>
</dbReference>
<dbReference type="InterPro" id="IPR017138">
    <property type="entry name" value="Asp_Glu_LeuTrfase"/>
</dbReference>
<dbReference type="Proteomes" id="UP000219336">
    <property type="component" value="Unassembled WGS sequence"/>
</dbReference>
<evidence type="ECO:0000259" key="6">
    <source>
        <dbReference type="Pfam" id="PF04377"/>
    </source>
</evidence>
<keyword evidence="3 4" id="KW-0012">Acyltransferase</keyword>
<dbReference type="SUPFAM" id="SSF55729">
    <property type="entry name" value="Acyl-CoA N-acyltransferases (Nat)"/>
    <property type="match status" value="1"/>
</dbReference>
<sequence length="232" mass="27615">MNMAVQQIRIGLSRKQDCSYLPSQQERVAIILEKELHETSQYEMLLANGFRRSGDAIYKPQCEQCTACHALRVSIADFQLTKSQKRLLAKTRSFRWEIRPALDNRWFDLYSRYIEKRHSTGSMFPPRKQEFYEFAQCSWMTMHYLHFFDGDTLIGIAITDVLTDSASAFYTFFDPDYSLSLGTYAVLCQIEYCQRYNKRWLYLGYQIDDCSAMNYKTRFQRHQRLVNQRWQG</sequence>
<keyword evidence="8" id="KW-1185">Reference proteome</keyword>
<gene>
    <name evidence="7" type="primary">ate</name>
    <name evidence="4" type="synonym">bpt</name>
    <name evidence="7" type="ORF">VTH8203_00872</name>
</gene>
<evidence type="ECO:0000256" key="4">
    <source>
        <dbReference type="HAMAP-Rule" id="MF_00689"/>
    </source>
</evidence>
<dbReference type="EMBL" id="OANU01000007">
    <property type="protein sequence ID" value="SNX47271.1"/>
    <property type="molecule type" value="Genomic_DNA"/>
</dbReference>
<feature type="domain" description="N-end aminoacyl transferase N-terminal" evidence="5">
    <location>
        <begin position="16"/>
        <end position="86"/>
    </location>
</feature>
<feature type="domain" description="N-end rule aminoacyl transferase C-terminal" evidence="6">
    <location>
        <begin position="106"/>
        <end position="225"/>
    </location>
</feature>